<keyword evidence="7" id="KW-0418">Kinase</keyword>
<evidence type="ECO:0000313" key="15">
    <source>
        <dbReference type="EMBL" id="GAK49529.1"/>
    </source>
</evidence>
<dbReference type="InterPro" id="IPR035965">
    <property type="entry name" value="PAS-like_dom_sf"/>
</dbReference>
<dbReference type="CDD" id="cd00082">
    <property type="entry name" value="HisKA"/>
    <property type="match status" value="1"/>
</dbReference>
<comment type="catalytic activity">
    <reaction evidence="1">
        <text>ATP + protein L-histidine = ADP + protein N-phospho-L-histidine.</text>
        <dbReference type="EC" id="2.7.13.3"/>
    </reaction>
</comment>
<feature type="domain" description="PAC" evidence="14">
    <location>
        <begin position="396"/>
        <end position="448"/>
    </location>
</feature>
<dbReference type="EC" id="2.7.13.3" evidence="3"/>
<evidence type="ECO:0000256" key="2">
    <source>
        <dbReference type="ARBA" id="ARBA00004370"/>
    </source>
</evidence>
<feature type="domain" description="PAC" evidence="14">
    <location>
        <begin position="270"/>
        <end position="322"/>
    </location>
</feature>
<keyword evidence="10" id="KW-0472">Membrane</keyword>
<evidence type="ECO:0000259" key="14">
    <source>
        <dbReference type="PROSITE" id="PS50113"/>
    </source>
</evidence>
<dbReference type="PRINTS" id="PR00344">
    <property type="entry name" value="BCTRLSENSOR"/>
</dbReference>
<dbReference type="Gene3D" id="3.30.565.10">
    <property type="entry name" value="Histidine kinase-like ATPase, C-terminal domain"/>
    <property type="match status" value="1"/>
</dbReference>
<dbReference type="GO" id="GO:0006355">
    <property type="term" value="P:regulation of DNA-templated transcription"/>
    <property type="evidence" value="ECO:0007669"/>
    <property type="project" value="InterPro"/>
</dbReference>
<dbReference type="GO" id="GO:0000155">
    <property type="term" value="F:phosphorelay sensor kinase activity"/>
    <property type="evidence" value="ECO:0007669"/>
    <property type="project" value="InterPro"/>
</dbReference>
<dbReference type="Pfam" id="PF00989">
    <property type="entry name" value="PAS"/>
    <property type="match status" value="1"/>
</dbReference>
<dbReference type="Pfam" id="PF00512">
    <property type="entry name" value="HisKA"/>
    <property type="match status" value="1"/>
</dbReference>
<dbReference type="SMART" id="SM00086">
    <property type="entry name" value="PAC"/>
    <property type="match status" value="3"/>
</dbReference>
<dbReference type="InterPro" id="IPR036890">
    <property type="entry name" value="HATPase_C_sf"/>
</dbReference>
<evidence type="ECO:0000256" key="6">
    <source>
        <dbReference type="ARBA" id="ARBA00022741"/>
    </source>
</evidence>
<organism evidence="15 16">
    <name type="scientific">Candidatus Moduliflexus flocculans</name>
    <dbReference type="NCBI Taxonomy" id="1499966"/>
    <lineage>
        <taxon>Bacteria</taxon>
        <taxon>Candidatus Moduliflexota</taxon>
        <taxon>Candidatus Moduliflexia</taxon>
        <taxon>Candidatus Moduliflexales</taxon>
        <taxon>Candidatus Moduliflexaceae</taxon>
    </lineage>
</organism>
<dbReference type="SMART" id="SM00388">
    <property type="entry name" value="HisKA"/>
    <property type="match status" value="1"/>
</dbReference>
<dbReference type="InterPro" id="IPR013767">
    <property type="entry name" value="PAS_fold"/>
</dbReference>
<dbReference type="Gene3D" id="3.30.450.20">
    <property type="entry name" value="PAS domain"/>
    <property type="match status" value="3"/>
</dbReference>
<dbReference type="AlphaFoldDB" id="A0A0S6VV75"/>
<dbReference type="Proteomes" id="UP000030700">
    <property type="component" value="Unassembled WGS sequence"/>
</dbReference>
<dbReference type="PROSITE" id="PS50113">
    <property type="entry name" value="PAC"/>
    <property type="match status" value="2"/>
</dbReference>
<dbReference type="EMBL" id="DF820455">
    <property type="protein sequence ID" value="GAK49529.1"/>
    <property type="molecule type" value="Genomic_DNA"/>
</dbReference>
<dbReference type="PANTHER" id="PTHR43047:SF64">
    <property type="entry name" value="HISTIDINE KINASE CONTAINING CHEY-HOMOLOGOUS RECEIVER DOMAIN AND PAS DOMAIN-RELATED"/>
    <property type="match status" value="1"/>
</dbReference>
<evidence type="ECO:0000256" key="8">
    <source>
        <dbReference type="ARBA" id="ARBA00022840"/>
    </source>
</evidence>
<evidence type="ECO:0000313" key="16">
    <source>
        <dbReference type="Proteomes" id="UP000030700"/>
    </source>
</evidence>
<evidence type="ECO:0000259" key="13">
    <source>
        <dbReference type="PROSITE" id="PS50112"/>
    </source>
</evidence>
<feature type="coiled-coil region" evidence="11">
    <location>
        <begin position="150"/>
        <end position="202"/>
    </location>
</feature>
<dbReference type="SMART" id="SM00387">
    <property type="entry name" value="HATPase_c"/>
    <property type="match status" value="1"/>
</dbReference>
<reference evidence="15 16" key="1">
    <citation type="journal article" date="2015" name="PeerJ">
        <title>First genomic representation of candidate bacterial phylum KSB3 points to enhanced environmental sensing as a trigger of wastewater bulking.</title>
        <authorList>
            <person name="Sekiguchi Y."/>
            <person name="Ohashi A."/>
            <person name="Parks D.H."/>
            <person name="Yamauchi T."/>
            <person name="Tyson G.W."/>
            <person name="Hugenholtz P."/>
        </authorList>
    </citation>
    <scope>NUCLEOTIDE SEQUENCE [LARGE SCALE GENOMIC DNA]</scope>
</reference>
<dbReference type="FunFam" id="1.10.287.130:FF:000038">
    <property type="entry name" value="Sensory transduction histidine kinase"/>
    <property type="match status" value="1"/>
</dbReference>
<gene>
    <name evidence="15" type="ORF">U14_00751</name>
</gene>
<keyword evidence="11" id="KW-0175">Coiled coil</keyword>
<proteinExistence type="predicted"/>
<dbReference type="NCBIfam" id="TIGR00229">
    <property type="entry name" value="sensory_box"/>
    <property type="match status" value="3"/>
</dbReference>
<evidence type="ECO:0000256" key="1">
    <source>
        <dbReference type="ARBA" id="ARBA00000085"/>
    </source>
</evidence>
<dbReference type="PANTHER" id="PTHR43047">
    <property type="entry name" value="TWO-COMPONENT HISTIDINE PROTEIN KINASE"/>
    <property type="match status" value="1"/>
</dbReference>
<dbReference type="Pfam" id="PF02518">
    <property type="entry name" value="HATPase_c"/>
    <property type="match status" value="1"/>
</dbReference>
<evidence type="ECO:0000259" key="12">
    <source>
        <dbReference type="PROSITE" id="PS50109"/>
    </source>
</evidence>
<dbReference type="SUPFAM" id="SSF55874">
    <property type="entry name" value="ATPase domain of HSP90 chaperone/DNA topoisomerase II/histidine kinase"/>
    <property type="match status" value="1"/>
</dbReference>
<dbReference type="SMART" id="SM00091">
    <property type="entry name" value="PAS"/>
    <property type="match status" value="3"/>
</dbReference>
<dbReference type="CDD" id="cd00130">
    <property type="entry name" value="PAS"/>
    <property type="match status" value="2"/>
</dbReference>
<dbReference type="InterPro" id="IPR000014">
    <property type="entry name" value="PAS"/>
</dbReference>
<dbReference type="SUPFAM" id="SSF55785">
    <property type="entry name" value="PYP-like sensor domain (PAS domain)"/>
    <property type="match status" value="3"/>
</dbReference>
<evidence type="ECO:0000256" key="5">
    <source>
        <dbReference type="ARBA" id="ARBA00022679"/>
    </source>
</evidence>
<dbReference type="PROSITE" id="PS50109">
    <property type="entry name" value="HIS_KIN"/>
    <property type="match status" value="1"/>
</dbReference>
<dbReference type="InterPro" id="IPR005467">
    <property type="entry name" value="His_kinase_dom"/>
</dbReference>
<keyword evidence="4" id="KW-0597">Phosphoprotein</keyword>
<accession>A0A0S6VV75</accession>
<keyword evidence="5" id="KW-0808">Transferase</keyword>
<keyword evidence="9" id="KW-0902">Two-component regulatory system</keyword>
<evidence type="ECO:0000256" key="11">
    <source>
        <dbReference type="SAM" id="Coils"/>
    </source>
</evidence>
<feature type="domain" description="PAS" evidence="13">
    <location>
        <begin position="323"/>
        <end position="387"/>
    </location>
</feature>
<evidence type="ECO:0000256" key="3">
    <source>
        <dbReference type="ARBA" id="ARBA00012438"/>
    </source>
</evidence>
<dbReference type="Gene3D" id="1.10.287.130">
    <property type="match status" value="1"/>
</dbReference>
<keyword evidence="16" id="KW-1185">Reference proteome</keyword>
<dbReference type="GO" id="GO:0016020">
    <property type="term" value="C:membrane"/>
    <property type="evidence" value="ECO:0007669"/>
    <property type="project" value="UniProtKB-SubCell"/>
</dbReference>
<dbReference type="SUPFAM" id="SSF47384">
    <property type="entry name" value="Homodimeric domain of signal transducing histidine kinase"/>
    <property type="match status" value="1"/>
</dbReference>
<evidence type="ECO:0000256" key="10">
    <source>
        <dbReference type="ARBA" id="ARBA00023136"/>
    </source>
</evidence>
<dbReference type="CDD" id="cd16922">
    <property type="entry name" value="HATPase_EvgS-ArcB-TorS-like"/>
    <property type="match status" value="1"/>
</dbReference>
<evidence type="ECO:0000256" key="4">
    <source>
        <dbReference type="ARBA" id="ARBA00022553"/>
    </source>
</evidence>
<dbReference type="PROSITE" id="PS50112">
    <property type="entry name" value="PAS"/>
    <property type="match status" value="2"/>
</dbReference>
<sequence>MIYHKIPGLLTDERMNGRDEEMTEPKPPETALAESQATLEAIVNSTSDLIWSVDAERFGLLTFNSSLCDYFWHGRGIRVAVGMRPEDLFPTDDLIRQWRRFYQQALQEGPYSIEYHMQTRLRILQLSFSPLKRNNVVFGVAVFGKDITERKRTDEELRQHRKHLEELVARRTIELQREIDERKHTEIAMQESEERLRNLLENVPIGMFQSTPDGKFIYVNPSLAGMLGYASPEDLIRTTNQTSIADAIYEDPIRRHQFVTQVEYLQGNWKIFENRYRCKDGRIIDAVLSFCERPDLRTGQRFLYGFIQDITDRKRTEAALQASETRYRALVETSPDAITLVDMTGCIRFCNAQTVRLLEYDRAEELIGKNAFQFVHPEDRERAMERIIATDNVSRTSIEYRVVTKTGETRTVETNSRLIETAADTPQVLLSVLRDITTRKQMEQEIIAAKDAAEAASRAKSAFLANMSHELRTPLNMIVGFAQVMAYSQALSPEYQEYVKTIHRSGDHLLLLINQVLDFSKLEADRMTLNEIECDPGQLMDDIADLCALHAKEKGVRLLIERASDTPRCIRTDMVKLRQILLNLLSNAVKFTQQGRIVLRLMSASDVQREGRAMLRFEVEDTGVGIAPEDIPAIFDAFHLTAAGKRAQEGTGLSLALSRQFAQLLGGDLTAQSQVGVGSLFRLTIQATVLDVERRQPPSPPSRQIPDAEPLILNAAALIALPDEIQAGLRDAVNQADMELAQAMIARIRPLNTPLADALTDLVENYRFDTLLALLQDNNRNCGSIRHI</sequence>
<feature type="domain" description="Histidine kinase" evidence="12">
    <location>
        <begin position="466"/>
        <end position="689"/>
    </location>
</feature>
<name>A0A0S6VV75_9BACT</name>
<dbReference type="InterPro" id="IPR000700">
    <property type="entry name" value="PAS-assoc_C"/>
</dbReference>
<keyword evidence="8" id="KW-0067">ATP-binding</keyword>
<dbReference type="InterPro" id="IPR004358">
    <property type="entry name" value="Sig_transdc_His_kin-like_C"/>
</dbReference>
<dbReference type="STRING" id="1499966.U14_00751"/>
<dbReference type="InterPro" id="IPR036097">
    <property type="entry name" value="HisK_dim/P_sf"/>
</dbReference>
<dbReference type="Pfam" id="PF13188">
    <property type="entry name" value="PAS_8"/>
    <property type="match status" value="1"/>
</dbReference>
<dbReference type="GO" id="GO:0005524">
    <property type="term" value="F:ATP binding"/>
    <property type="evidence" value="ECO:0007669"/>
    <property type="project" value="UniProtKB-KW"/>
</dbReference>
<dbReference type="HOGENOM" id="CLU_355901_0_0_0"/>
<protein>
    <recommendedName>
        <fullName evidence="3">histidine kinase</fullName>
        <ecNumber evidence="3">2.7.13.3</ecNumber>
    </recommendedName>
</protein>
<dbReference type="InterPro" id="IPR003661">
    <property type="entry name" value="HisK_dim/P_dom"/>
</dbReference>
<comment type="subcellular location">
    <subcellularLocation>
        <location evidence="2">Membrane</location>
    </subcellularLocation>
</comment>
<evidence type="ECO:0000256" key="7">
    <source>
        <dbReference type="ARBA" id="ARBA00022777"/>
    </source>
</evidence>
<keyword evidence="6" id="KW-0547">Nucleotide-binding</keyword>
<evidence type="ECO:0000256" key="9">
    <source>
        <dbReference type="ARBA" id="ARBA00023012"/>
    </source>
</evidence>
<dbReference type="InterPro" id="IPR001610">
    <property type="entry name" value="PAC"/>
</dbReference>
<dbReference type="InterPro" id="IPR003594">
    <property type="entry name" value="HATPase_dom"/>
</dbReference>
<feature type="domain" description="PAS" evidence="13">
    <location>
        <begin position="192"/>
        <end position="233"/>
    </location>
</feature>